<dbReference type="Proteomes" id="UP000663760">
    <property type="component" value="Chromosome 9"/>
</dbReference>
<accession>A0A7I8KX23</accession>
<name>A0A7I8KX23_SPIIN</name>
<evidence type="ECO:0000256" key="2">
    <source>
        <dbReference type="ARBA" id="ARBA00022737"/>
    </source>
</evidence>
<evidence type="ECO:0000313" key="4">
    <source>
        <dbReference type="EMBL" id="CAA7402310.1"/>
    </source>
</evidence>
<dbReference type="AlphaFoldDB" id="A0A7I8KX23"/>
<evidence type="ECO:0000256" key="3">
    <source>
        <dbReference type="PROSITE-ProRule" id="PRU00708"/>
    </source>
</evidence>
<feature type="repeat" description="PPR" evidence="3">
    <location>
        <begin position="219"/>
        <end position="253"/>
    </location>
</feature>
<organism evidence="4 5">
    <name type="scientific">Spirodela intermedia</name>
    <name type="common">Intermediate duckweed</name>
    <dbReference type="NCBI Taxonomy" id="51605"/>
    <lineage>
        <taxon>Eukaryota</taxon>
        <taxon>Viridiplantae</taxon>
        <taxon>Streptophyta</taxon>
        <taxon>Embryophyta</taxon>
        <taxon>Tracheophyta</taxon>
        <taxon>Spermatophyta</taxon>
        <taxon>Magnoliopsida</taxon>
        <taxon>Liliopsida</taxon>
        <taxon>Araceae</taxon>
        <taxon>Lemnoideae</taxon>
        <taxon>Spirodela</taxon>
    </lineage>
</organism>
<feature type="repeat" description="PPR" evidence="3">
    <location>
        <begin position="324"/>
        <end position="358"/>
    </location>
</feature>
<comment type="similarity">
    <text evidence="1">Belongs to the PPR family. P subfamily.</text>
</comment>
<gene>
    <name evidence="4" type="ORF">SI8410_09012988</name>
</gene>
<dbReference type="SUPFAM" id="SSF81901">
    <property type="entry name" value="HCP-like"/>
    <property type="match status" value="1"/>
</dbReference>
<reference evidence="4" key="1">
    <citation type="submission" date="2020-02" db="EMBL/GenBank/DDBJ databases">
        <authorList>
            <person name="Scholz U."/>
            <person name="Mascher M."/>
            <person name="Fiebig A."/>
        </authorList>
    </citation>
    <scope>NUCLEOTIDE SEQUENCE</scope>
</reference>
<feature type="repeat" description="PPR" evidence="3">
    <location>
        <begin position="430"/>
        <end position="464"/>
    </location>
</feature>
<sequence>MLRRLGKPIPPPVPLSSLLPVTLNPSNTAVELICCRLKQLPATSTAPLLSPADHHLLPHLGSGEICRIILRSQSRPLASLRFFNWARSALGPTALPPKSFFLLAHILAGAGIFPPAMAVLSELVLTHSAAAPCDVFDGLAGGAEGCNGHPAVFGMLVKVYVKLGRLDQALEVFRRTTAACLPVDSANVNCLLNGLSKVNRRGACWEVYGEMKSAGIPANSYTFNILTGVLCKGGDVGKSTEFLEEMEEAGFNPDVVTYNTIIDGFCRKGRTEEALYLYRIMYRRGVEPDLITYTVLIAGLGREGKIKEAHQLFDRMCHRGLNPDCHAYNALISGYCKVGKAREGRVLLQEMIQSGLKPDGFTFRALWEGYRRGGKLLAFLNLVVQLRSSGGSSVSSETYRTLMAALCEGKRPNAARSLFGLFLEDGYEPDSQAFNLLIEGFCGCDCLTEALELVEEMTARGLAPDSATYTPLVRCLCRQRKVKEAEWLMRKMMGAGLAPTSAICLALVEGHCKERAFSEAERLLSELTEEFQIYDPKSYNLLIEAYSAEGDARRSFELQDKMIRLGVTPNTQTCRLLINGLLKTRDCGQRSTPTT</sequence>
<dbReference type="PANTHER" id="PTHR47941">
    <property type="entry name" value="PENTATRICOPEPTIDE REPEAT-CONTAINING PROTEIN 3, MITOCHONDRIAL"/>
    <property type="match status" value="1"/>
</dbReference>
<dbReference type="PROSITE" id="PS51375">
    <property type="entry name" value="PPR"/>
    <property type="match status" value="9"/>
</dbReference>
<dbReference type="Pfam" id="PF01535">
    <property type="entry name" value="PPR"/>
    <property type="match status" value="2"/>
</dbReference>
<dbReference type="NCBIfam" id="TIGR00756">
    <property type="entry name" value="PPR"/>
    <property type="match status" value="9"/>
</dbReference>
<dbReference type="EMBL" id="LR746272">
    <property type="protein sequence ID" value="CAA7402310.1"/>
    <property type="molecule type" value="Genomic_DNA"/>
</dbReference>
<feature type="repeat" description="PPR" evidence="3">
    <location>
        <begin position="254"/>
        <end position="288"/>
    </location>
</feature>
<dbReference type="Gene3D" id="1.25.40.10">
    <property type="entry name" value="Tetratricopeptide repeat domain"/>
    <property type="match status" value="4"/>
</dbReference>
<feature type="repeat" description="PPR" evidence="3">
    <location>
        <begin position="184"/>
        <end position="218"/>
    </location>
</feature>
<proteinExistence type="inferred from homology"/>
<feature type="repeat" description="PPR" evidence="3">
    <location>
        <begin position="535"/>
        <end position="569"/>
    </location>
</feature>
<dbReference type="OrthoDB" id="185373at2759"/>
<protein>
    <submittedName>
        <fullName evidence="4">Uncharacterized protein</fullName>
    </submittedName>
</protein>
<keyword evidence="5" id="KW-1185">Reference proteome</keyword>
<dbReference type="InterPro" id="IPR002885">
    <property type="entry name" value="PPR_rpt"/>
</dbReference>
<dbReference type="InterPro" id="IPR011990">
    <property type="entry name" value="TPR-like_helical_dom_sf"/>
</dbReference>
<keyword evidence="2" id="KW-0677">Repeat</keyword>
<dbReference type="Pfam" id="PF13041">
    <property type="entry name" value="PPR_2"/>
    <property type="match status" value="5"/>
</dbReference>
<feature type="repeat" description="PPR" evidence="3">
    <location>
        <begin position="465"/>
        <end position="499"/>
    </location>
</feature>
<evidence type="ECO:0000256" key="1">
    <source>
        <dbReference type="ARBA" id="ARBA00007626"/>
    </source>
</evidence>
<feature type="repeat" description="PPR" evidence="3">
    <location>
        <begin position="289"/>
        <end position="323"/>
    </location>
</feature>
<evidence type="ECO:0000313" key="5">
    <source>
        <dbReference type="Proteomes" id="UP000663760"/>
    </source>
</evidence>
<feature type="repeat" description="PPR" evidence="3">
    <location>
        <begin position="395"/>
        <end position="429"/>
    </location>
</feature>